<dbReference type="RefSeq" id="WP_361942010.1">
    <property type="nucleotide sequence ID" value="NZ_JBHSFK010000002.1"/>
</dbReference>
<evidence type="ECO:0000256" key="1">
    <source>
        <dbReference type="SAM" id="MobiDB-lite"/>
    </source>
</evidence>
<reference evidence="3" key="1">
    <citation type="journal article" date="2019" name="Int. J. Syst. Evol. Microbiol.">
        <title>The Global Catalogue of Microorganisms (GCM) 10K type strain sequencing project: providing services to taxonomists for standard genome sequencing and annotation.</title>
        <authorList>
            <consortium name="The Broad Institute Genomics Platform"/>
            <consortium name="The Broad Institute Genome Sequencing Center for Infectious Disease"/>
            <person name="Wu L."/>
            <person name="Ma J."/>
        </authorList>
    </citation>
    <scope>NUCLEOTIDE SEQUENCE [LARGE SCALE GENOMIC DNA]</scope>
    <source>
        <strain evidence="3">CGMCC 4.7177</strain>
    </source>
</reference>
<name>A0ABV9AJC3_9ACTN</name>
<feature type="region of interest" description="Disordered" evidence="1">
    <location>
        <begin position="1"/>
        <end position="21"/>
    </location>
</feature>
<dbReference type="Proteomes" id="UP001595839">
    <property type="component" value="Unassembled WGS sequence"/>
</dbReference>
<gene>
    <name evidence="2" type="ORF">ACFPIH_03275</name>
</gene>
<proteinExistence type="predicted"/>
<keyword evidence="3" id="KW-1185">Reference proteome</keyword>
<dbReference type="EMBL" id="JBHSFK010000002">
    <property type="protein sequence ID" value="MFC4498553.1"/>
    <property type="molecule type" value="Genomic_DNA"/>
</dbReference>
<organism evidence="2 3">
    <name type="scientific">Streptomyces vulcanius</name>
    <dbReference type="NCBI Taxonomy" id="1441876"/>
    <lineage>
        <taxon>Bacteria</taxon>
        <taxon>Bacillati</taxon>
        <taxon>Actinomycetota</taxon>
        <taxon>Actinomycetes</taxon>
        <taxon>Kitasatosporales</taxon>
        <taxon>Streptomycetaceae</taxon>
        <taxon>Streptomyces</taxon>
    </lineage>
</organism>
<protein>
    <submittedName>
        <fullName evidence="2">Uncharacterized protein</fullName>
    </submittedName>
</protein>
<sequence length="159" mass="18081">MPEENIDSTASPEPESKPVPFDPVIPTFREWAVLKAQQTELTSRMNKLRDKVVAAVQSRGYADHKGSQYIDLPFPIPVGDSEYIRIKRERRVSIVADLEAAERITKGRGDQVYRRAFPPVPTLDADELYVLLQEGELSEEDMDQIMVQKETFAFRGLTT</sequence>
<evidence type="ECO:0000313" key="3">
    <source>
        <dbReference type="Proteomes" id="UP001595839"/>
    </source>
</evidence>
<accession>A0ABV9AJC3</accession>
<evidence type="ECO:0000313" key="2">
    <source>
        <dbReference type="EMBL" id="MFC4498553.1"/>
    </source>
</evidence>
<comment type="caution">
    <text evidence="2">The sequence shown here is derived from an EMBL/GenBank/DDBJ whole genome shotgun (WGS) entry which is preliminary data.</text>
</comment>